<sequence>KASSRLSKYHIADFDNGPTVCSFFKTRAGTLRSNGILGFKLGRFRIAIFQSTLGNPDPTLFWLTAHV</sequence>
<accession>A0A9P8CCM3</accession>
<evidence type="ECO:0000313" key="2">
    <source>
        <dbReference type="Proteomes" id="UP000887226"/>
    </source>
</evidence>
<keyword evidence="2" id="KW-1185">Reference proteome</keyword>
<comment type="caution">
    <text evidence="1">The sequence shown here is derived from an EMBL/GenBank/DDBJ whole genome shotgun (WGS) entry which is preliminary data.</text>
</comment>
<proteinExistence type="predicted"/>
<feature type="non-terminal residue" evidence="1">
    <location>
        <position position="67"/>
    </location>
</feature>
<name>A0A9P8CCM3_9HELO</name>
<gene>
    <name evidence="1" type="ORF">BJ878DRAFT_387511</name>
</gene>
<feature type="non-terminal residue" evidence="1">
    <location>
        <position position="1"/>
    </location>
</feature>
<organism evidence="1 2">
    <name type="scientific">Calycina marina</name>
    <dbReference type="NCBI Taxonomy" id="1763456"/>
    <lineage>
        <taxon>Eukaryota</taxon>
        <taxon>Fungi</taxon>
        <taxon>Dikarya</taxon>
        <taxon>Ascomycota</taxon>
        <taxon>Pezizomycotina</taxon>
        <taxon>Leotiomycetes</taxon>
        <taxon>Helotiales</taxon>
        <taxon>Pezizellaceae</taxon>
        <taxon>Calycina</taxon>
    </lineage>
</organism>
<dbReference type="AlphaFoldDB" id="A0A9P8CCM3"/>
<dbReference type="Proteomes" id="UP000887226">
    <property type="component" value="Unassembled WGS sequence"/>
</dbReference>
<evidence type="ECO:0000313" key="1">
    <source>
        <dbReference type="EMBL" id="KAG9242143.1"/>
    </source>
</evidence>
<dbReference type="EMBL" id="MU254107">
    <property type="protein sequence ID" value="KAG9242143.1"/>
    <property type="molecule type" value="Genomic_DNA"/>
</dbReference>
<reference evidence="1" key="1">
    <citation type="journal article" date="2021" name="IMA Fungus">
        <title>Genomic characterization of three marine fungi, including Emericellopsis atlantica sp. nov. with signatures of a generalist lifestyle and marine biomass degradation.</title>
        <authorList>
            <person name="Hagestad O.C."/>
            <person name="Hou L."/>
            <person name="Andersen J.H."/>
            <person name="Hansen E.H."/>
            <person name="Altermark B."/>
            <person name="Li C."/>
            <person name="Kuhnert E."/>
            <person name="Cox R.J."/>
            <person name="Crous P.W."/>
            <person name="Spatafora J.W."/>
            <person name="Lail K."/>
            <person name="Amirebrahimi M."/>
            <person name="Lipzen A."/>
            <person name="Pangilinan J."/>
            <person name="Andreopoulos W."/>
            <person name="Hayes R.D."/>
            <person name="Ng V."/>
            <person name="Grigoriev I.V."/>
            <person name="Jackson S.A."/>
            <person name="Sutton T.D.S."/>
            <person name="Dobson A.D.W."/>
            <person name="Rama T."/>
        </authorList>
    </citation>
    <scope>NUCLEOTIDE SEQUENCE</scope>
    <source>
        <strain evidence="1">TRa3180A</strain>
    </source>
</reference>
<protein>
    <submittedName>
        <fullName evidence="1">Uncharacterized protein</fullName>
    </submittedName>
</protein>